<evidence type="ECO:0000313" key="1">
    <source>
        <dbReference type="EMBL" id="CAG2219540.1"/>
    </source>
</evidence>
<comment type="caution">
    <text evidence="1">The sequence shown here is derived from an EMBL/GenBank/DDBJ whole genome shotgun (WGS) entry which is preliminary data.</text>
</comment>
<name>A0A8S3SF04_MYTED</name>
<sequence length="254" mass="29285">MINDKDDYKTINTEVVNIELERNGDVQLNNEHETPVTIEPKNNYAKAKFQRLNHWSEICKKRVSAAKEKEAVVDFKCQDCGNENAYLFGCLDCISWPTKDSKTRLRTDEKASIIIKQTYKHNHEADEQQIKRHILCTRAKRKVDDDISQRLLKSYAQIYRIWMRKIGGLPIVRMKPEEVCRIFGACAVLHTIAISRNEPLVNDDSAGVRLDQPVQVPAFLGVQDGRNTREHVARSFLTTEIHIINTLICFLTFS</sequence>
<protein>
    <submittedName>
        <fullName evidence="1">HARBI1</fullName>
        <ecNumber evidence="1">3.1.-.-</ecNumber>
    </submittedName>
</protein>
<dbReference type="GO" id="GO:0016787">
    <property type="term" value="F:hydrolase activity"/>
    <property type="evidence" value="ECO:0007669"/>
    <property type="project" value="UniProtKB-KW"/>
</dbReference>
<accession>A0A8S3SF04</accession>
<reference evidence="1" key="1">
    <citation type="submission" date="2021-03" db="EMBL/GenBank/DDBJ databases">
        <authorList>
            <person name="Bekaert M."/>
        </authorList>
    </citation>
    <scope>NUCLEOTIDE SEQUENCE</scope>
</reference>
<organism evidence="1 2">
    <name type="scientific">Mytilus edulis</name>
    <name type="common">Blue mussel</name>
    <dbReference type="NCBI Taxonomy" id="6550"/>
    <lineage>
        <taxon>Eukaryota</taxon>
        <taxon>Metazoa</taxon>
        <taxon>Spiralia</taxon>
        <taxon>Lophotrochozoa</taxon>
        <taxon>Mollusca</taxon>
        <taxon>Bivalvia</taxon>
        <taxon>Autobranchia</taxon>
        <taxon>Pteriomorphia</taxon>
        <taxon>Mytilida</taxon>
        <taxon>Mytiloidea</taxon>
        <taxon>Mytilidae</taxon>
        <taxon>Mytilinae</taxon>
        <taxon>Mytilus</taxon>
    </lineage>
</organism>
<gene>
    <name evidence="1" type="ORF">MEDL_33068</name>
</gene>
<proteinExistence type="predicted"/>
<evidence type="ECO:0000313" key="2">
    <source>
        <dbReference type="Proteomes" id="UP000683360"/>
    </source>
</evidence>
<keyword evidence="1" id="KW-0378">Hydrolase</keyword>
<dbReference type="EMBL" id="CAJPWZ010001632">
    <property type="protein sequence ID" value="CAG2219540.1"/>
    <property type="molecule type" value="Genomic_DNA"/>
</dbReference>
<keyword evidence="2" id="KW-1185">Reference proteome</keyword>
<dbReference type="Proteomes" id="UP000683360">
    <property type="component" value="Unassembled WGS sequence"/>
</dbReference>
<dbReference type="EC" id="3.1.-.-" evidence="1"/>
<dbReference type="AlphaFoldDB" id="A0A8S3SF04"/>
<dbReference type="OrthoDB" id="10444010at2759"/>